<evidence type="ECO:0000256" key="4">
    <source>
        <dbReference type="ARBA" id="ARBA00022525"/>
    </source>
</evidence>
<dbReference type="GO" id="GO:0016787">
    <property type="term" value="F:hydrolase activity"/>
    <property type="evidence" value="ECO:0007669"/>
    <property type="project" value="UniProtKB-KW"/>
</dbReference>
<accession>A0ABW4RS79</accession>
<evidence type="ECO:0000256" key="6">
    <source>
        <dbReference type="ARBA" id="ARBA00022801"/>
    </source>
</evidence>
<dbReference type="InterPro" id="IPR016191">
    <property type="entry name" value="Ribonuclease/ribotoxin"/>
</dbReference>
<feature type="compositionally biased region" description="Polar residues" evidence="7">
    <location>
        <begin position="64"/>
        <end position="82"/>
    </location>
</feature>
<evidence type="ECO:0000256" key="3">
    <source>
        <dbReference type="ARBA" id="ARBA00022214"/>
    </source>
</evidence>
<dbReference type="InterPro" id="IPR001887">
    <property type="entry name" value="Barnase"/>
</dbReference>
<comment type="similarity">
    <text evidence="2">Belongs to the ribonuclease N1/T1 family.</text>
</comment>
<gene>
    <name evidence="8" type="ORF">ACFSC9_23865</name>
</gene>
<keyword evidence="5" id="KW-0540">Nuclease</keyword>
<dbReference type="EMBL" id="JBHUEH010000032">
    <property type="protein sequence ID" value="MFD1888533.1"/>
    <property type="molecule type" value="Genomic_DNA"/>
</dbReference>
<keyword evidence="9" id="KW-1185">Reference proteome</keyword>
<protein>
    <recommendedName>
        <fullName evidence="3">Ribonuclease</fullName>
    </recommendedName>
</protein>
<feature type="compositionally biased region" description="Low complexity" evidence="7">
    <location>
        <begin position="52"/>
        <end position="63"/>
    </location>
</feature>
<reference evidence="9" key="1">
    <citation type="journal article" date="2019" name="Int. J. Syst. Evol. Microbiol.">
        <title>The Global Catalogue of Microorganisms (GCM) 10K type strain sequencing project: providing services to taxonomists for standard genome sequencing and annotation.</title>
        <authorList>
            <consortium name="The Broad Institute Genomics Platform"/>
            <consortium name="The Broad Institute Genome Sequencing Center for Infectious Disease"/>
            <person name="Wu L."/>
            <person name="Ma J."/>
        </authorList>
    </citation>
    <scope>NUCLEOTIDE SEQUENCE [LARGE SCALE GENOMIC DNA]</scope>
    <source>
        <strain evidence="9">CCUG 54950</strain>
    </source>
</reference>
<dbReference type="CDD" id="cd00933">
    <property type="entry name" value="barnase"/>
    <property type="match status" value="1"/>
</dbReference>
<organism evidence="8 9">
    <name type="scientific">Paenibacillus wenxiniae</name>
    <dbReference type="NCBI Taxonomy" id="1636843"/>
    <lineage>
        <taxon>Bacteria</taxon>
        <taxon>Bacillati</taxon>
        <taxon>Bacillota</taxon>
        <taxon>Bacilli</taxon>
        <taxon>Bacillales</taxon>
        <taxon>Paenibacillaceae</taxon>
        <taxon>Paenibacillus</taxon>
    </lineage>
</organism>
<proteinExistence type="inferred from homology"/>
<sequence>MSRKMLSSILFVIIAMVAVLFGVNEFDGQQTPAKQTASTTVHQETSSDRSNHSSNGSTSATGTLDGTDSGTANSGKATSGATTSKTCTVINTFDGVANYLRQHDGELPCNYMTKKQAERLGWDSSKGNLAEVAPGKSIGGDTFSNREGLLPKASGRKWHEADINYTSGFRGADRILYSTDGLIYKTTDHYRSFQQIK</sequence>
<dbReference type="Gene3D" id="3.10.450.30">
    <property type="entry name" value="Microbial ribonucleases"/>
    <property type="match status" value="1"/>
</dbReference>
<evidence type="ECO:0000256" key="7">
    <source>
        <dbReference type="SAM" id="MobiDB-lite"/>
    </source>
</evidence>
<keyword evidence="4" id="KW-0964">Secreted</keyword>
<evidence type="ECO:0000313" key="9">
    <source>
        <dbReference type="Proteomes" id="UP001597233"/>
    </source>
</evidence>
<feature type="compositionally biased region" description="Polar residues" evidence="7">
    <location>
        <begin position="31"/>
        <end position="44"/>
    </location>
</feature>
<evidence type="ECO:0000256" key="1">
    <source>
        <dbReference type="ARBA" id="ARBA00004613"/>
    </source>
</evidence>
<dbReference type="Proteomes" id="UP001597233">
    <property type="component" value="Unassembled WGS sequence"/>
</dbReference>
<name>A0ABW4RS79_9BACL</name>
<dbReference type="SUPFAM" id="SSF53933">
    <property type="entry name" value="Microbial ribonucleases"/>
    <property type="match status" value="1"/>
</dbReference>
<comment type="caution">
    <text evidence="8">The sequence shown here is derived from an EMBL/GenBank/DDBJ whole genome shotgun (WGS) entry which is preliminary data.</text>
</comment>
<keyword evidence="6 8" id="KW-0378">Hydrolase</keyword>
<comment type="subcellular location">
    <subcellularLocation>
        <location evidence="1">Secreted</location>
    </subcellularLocation>
</comment>
<evidence type="ECO:0000256" key="5">
    <source>
        <dbReference type="ARBA" id="ARBA00022722"/>
    </source>
</evidence>
<feature type="region of interest" description="Disordered" evidence="7">
    <location>
        <begin position="31"/>
        <end position="82"/>
    </location>
</feature>
<dbReference type="PRINTS" id="PR00117">
    <property type="entry name" value="BARNASE"/>
</dbReference>
<dbReference type="InterPro" id="IPR000026">
    <property type="entry name" value="N1-like"/>
</dbReference>
<dbReference type="RefSeq" id="WP_377782003.1">
    <property type="nucleotide sequence ID" value="NZ_JBHUEH010000032.1"/>
</dbReference>
<evidence type="ECO:0000256" key="2">
    <source>
        <dbReference type="ARBA" id="ARBA00009006"/>
    </source>
</evidence>
<evidence type="ECO:0000313" key="8">
    <source>
        <dbReference type="EMBL" id="MFD1888533.1"/>
    </source>
</evidence>
<dbReference type="Pfam" id="PF00545">
    <property type="entry name" value="Ribonuclease"/>
    <property type="match status" value="1"/>
</dbReference>